<keyword evidence="3" id="KW-1185">Reference proteome</keyword>
<reference evidence="3" key="1">
    <citation type="submission" date="2017-02" db="EMBL/GenBank/DDBJ databases">
        <authorList>
            <person name="Daims H."/>
        </authorList>
    </citation>
    <scope>NUCLEOTIDE SEQUENCE [LARGE SCALE GENOMIC DNA]</scope>
</reference>
<sequence>MSALQEKVLDGELLDAVTITSMIPAKFNAVAAGLEDVKERYTGLKIAGSGDTKGYEIVRLAIADVREKRVAVEKFRKIFKQPLLDIGKAIDAEAGRITLMLESIEDPLKLEKAAVDDEKAIIKAKKEAEERALIEEEQRKIAEAIKAEAEAKAAEQAEKMRLIEAENAMLRAEQTEKDRIAKADADAAKAIADAERKKAAEELAQQRAEIAQMKAEQAAQAFKIAEQQRAIAKAAHEKADAEAKAIADEKARVEAEAKAKADKLAKDMKEKADAEAKAAQEKYVTEQAEKELAEKLALKKELEPDYAILANYAKALDLTEVMNFGAIKHPIAVAFSNEVESDVYAIIHKIKQFLGE</sequence>
<evidence type="ECO:0000313" key="3">
    <source>
        <dbReference type="Proteomes" id="UP000195667"/>
    </source>
</evidence>
<name>A0A1R4HFH4_9GAMM</name>
<proteinExistence type="predicted"/>
<evidence type="ECO:0000256" key="1">
    <source>
        <dbReference type="SAM" id="Coils"/>
    </source>
</evidence>
<dbReference type="RefSeq" id="WP_087144575.1">
    <property type="nucleotide sequence ID" value="NZ_FUKI01000139.1"/>
</dbReference>
<dbReference type="EMBL" id="FUKI01000139">
    <property type="protein sequence ID" value="SJM94972.1"/>
    <property type="molecule type" value="Genomic_DNA"/>
</dbReference>
<accession>A0A1R4HFH4</accession>
<dbReference type="AlphaFoldDB" id="A0A1R4HFH4"/>
<keyword evidence="1" id="KW-0175">Coiled coil</keyword>
<feature type="coiled-coil region" evidence="1">
    <location>
        <begin position="119"/>
        <end position="296"/>
    </location>
</feature>
<protein>
    <submittedName>
        <fullName evidence="2">Uncharacterized protein</fullName>
    </submittedName>
</protein>
<dbReference type="Proteomes" id="UP000195667">
    <property type="component" value="Unassembled WGS sequence"/>
</dbReference>
<evidence type="ECO:0000313" key="2">
    <source>
        <dbReference type="EMBL" id="SJM94972.1"/>
    </source>
</evidence>
<gene>
    <name evidence="2" type="ORF">CRENPOLYSF1_610031</name>
</gene>
<organism evidence="2 3">
    <name type="scientific">Crenothrix polyspora</name>
    <dbReference type="NCBI Taxonomy" id="360316"/>
    <lineage>
        <taxon>Bacteria</taxon>
        <taxon>Pseudomonadati</taxon>
        <taxon>Pseudomonadota</taxon>
        <taxon>Gammaproteobacteria</taxon>
        <taxon>Methylococcales</taxon>
        <taxon>Crenotrichaceae</taxon>
        <taxon>Crenothrix</taxon>
    </lineage>
</organism>